<evidence type="ECO:0000313" key="3">
    <source>
        <dbReference type="Proteomes" id="UP000708208"/>
    </source>
</evidence>
<dbReference type="AlphaFoldDB" id="A0A8J2P7E1"/>
<feature type="transmembrane region" description="Helical" evidence="1">
    <location>
        <begin position="6"/>
        <end position="30"/>
    </location>
</feature>
<feature type="transmembrane region" description="Helical" evidence="1">
    <location>
        <begin position="75"/>
        <end position="100"/>
    </location>
</feature>
<protein>
    <recommendedName>
        <fullName evidence="4">Transmembrane protein 218</fullName>
    </recommendedName>
</protein>
<feature type="transmembrane region" description="Helical" evidence="1">
    <location>
        <begin position="37"/>
        <end position="55"/>
    </location>
</feature>
<keyword evidence="1" id="KW-1133">Transmembrane helix</keyword>
<gene>
    <name evidence="2" type="ORF">AFUS01_LOCUS23022</name>
</gene>
<keyword evidence="1" id="KW-0472">Membrane</keyword>
<evidence type="ECO:0000313" key="2">
    <source>
        <dbReference type="EMBL" id="CAG7734645.1"/>
    </source>
</evidence>
<sequence length="137" mass="15006">MAGSAVMALGAGTIILLVLWTLTVFVWVVLHRSQSSIRYLVFIFSSVVTLTLFLLPPDTGDAERELLSALEEEIVYDYAFIGKALLILFLTISLLGGMVLNIAEYWTMKVHGSKAVPLAKKSFDAGPTSSDLHEETE</sequence>
<comment type="caution">
    <text evidence="2">The sequence shown here is derived from an EMBL/GenBank/DDBJ whole genome shotgun (WGS) entry which is preliminary data.</text>
</comment>
<name>A0A8J2P7E1_9HEXA</name>
<keyword evidence="1" id="KW-0812">Transmembrane</keyword>
<reference evidence="2" key="1">
    <citation type="submission" date="2021-06" db="EMBL/GenBank/DDBJ databases">
        <authorList>
            <person name="Hodson N. C."/>
            <person name="Mongue J. A."/>
            <person name="Jaron S. K."/>
        </authorList>
    </citation>
    <scope>NUCLEOTIDE SEQUENCE</scope>
</reference>
<organism evidence="2 3">
    <name type="scientific">Allacma fusca</name>
    <dbReference type="NCBI Taxonomy" id="39272"/>
    <lineage>
        <taxon>Eukaryota</taxon>
        <taxon>Metazoa</taxon>
        <taxon>Ecdysozoa</taxon>
        <taxon>Arthropoda</taxon>
        <taxon>Hexapoda</taxon>
        <taxon>Collembola</taxon>
        <taxon>Symphypleona</taxon>
        <taxon>Sminthuridae</taxon>
        <taxon>Allacma</taxon>
    </lineage>
</organism>
<evidence type="ECO:0008006" key="4">
    <source>
        <dbReference type="Google" id="ProtNLM"/>
    </source>
</evidence>
<dbReference type="EMBL" id="CAJVCH010273627">
    <property type="protein sequence ID" value="CAG7734645.1"/>
    <property type="molecule type" value="Genomic_DNA"/>
</dbReference>
<proteinExistence type="predicted"/>
<evidence type="ECO:0000256" key="1">
    <source>
        <dbReference type="SAM" id="Phobius"/>
    </source>
</evidence>
<keyword evidence="3" id="KW-1185">Reference proteome</keyword>
<accession>A0A8J2P7E1</accession>
<dbReference type="Proteomes" id="UP000708208">
    <property type="component" value="Unassembled WGS sequence"/>
</dbReference>